<feature type="region of interest" description="Disordered" evidence="1">
    <location>
        <begin position="81"/>
        <end position="101"/>
    </location>
</feature>
<accession>A0A1S3LYJ8</accession>
<name>A0A1S3LYJ8_SALSA</name>
<dbReference type="Proteomes" id="UP001652741">
    <property type="component" value="Chromosome ssa14"/>
</dbReference>
<feature type="compositionally biased region" description="Basic residues" evidence="1">
    <location>
        <begin position="120"/>
        <end position="132"/>
    </location>
</feature>
<dbReference type="RefSeq" id="XP_013995940.1">
    <property type="nucleotide sequence ID" value="XM_014140465.2"/>
</dbReference>
<dbReference type="AlphaFoldDB" id="A0A1S3LYJ8"/>
<feature type="compositionally biased region" description="Acidic residues" evidence="1">
    <location>
        <begin position="12"/>
        <end position="40"/>
    </location>
</feature>
<evidence type="ECO:0000313" key="3">
    <source>
        <dbReference type="RefSeq" id="XP_013995940.1"/>
    </source>
</evidence>
<proteinExistence type="predicted"/>
<feature type="region of interest" description="Disordered" evidence="1">
    <location>
        <begin position="119"/>
        <end position="173"/>
    </location>
</feature>
<dbReference type="GeneID" id="106569280"/>
<dbReference type="OrthoDB" id="8956938at2759"/>
<protein>
    <submittedName>
        <fullName evidence="3">Nucleolar protein 12</fullName>
    </submittedName>
</protein>
<evidence type="ECO:0000313" key="2">
    <source>
        <dbReference type="Proteomes" id="UP001652741"/>
    </source>
</evidence>
<evidence type="ECO:0000256" key="1">
    <source>
        <dbReference type="SAM" id="MobiDB-lite"/>
    </source>
</evidence>
<gene>
    <name evidence="3" type="primary">LOC106569280</name>
</gene>
<feature type="region of interest" description="Disordered" evidence="1">
    <location>
        <begin position="1"/>
        <end position="59"/>
    </location>
</feature>
<reference evidence="3" key="1">
    <citation type="submission" date="2025-08" db="UniProtKB">
        <authorList>
            <consortium name="RefSeq"/>
        </authorList>
    </citation>
    <scope>IDENTIFICATION</scope>
</reference>
<organism evidence="2 3">
    <name type="scientific">Salmo salar</name>
    <name type="common">Atlantic salmon</name>
    <dbReference type="NCBI Taxonomy" id="8030"/>
    <lineage>
        <taxon>Eukaryota</taxon>
        <taxon>Metazoa</taxon>
        <taxon>Chordata</taxon>
        <taxon>Craniata</taxon>
        <taxon>Vertebrata</taxon>
        <taxon>Euteleostomi</taxon>
        <taxon>Actinopterygii</taxon>
        <taxon>Neopterygii</taxon>
        <taxon>Teleostei</taxon>
        <taxon>Protacanthopterygii</taxon>
        <taxon>Salmoniformes</taxon>
        <taxon>Salmonidae</taxon>
        <taxon>Salmoninae</taxon>
        <taxon>Salmo</taxon>
    </lineage>
</organism>
<feature type="compositionally biased region" description="Polar residues" evidence="1">
    <location>
        <begin position="49"/>
        <end position="59"/>
    </location>
</feature>
<keyword evidence="2" id="KW-1185">Reference proteome</keyword>
<dbReference type="KEGG" id="sasa:106569280"/>
<sequence length="200" mass="23462">MENQQQYQLEPIQEEEEEEEEKDEEEEKIEQEVVDDQEEESPLKVWRPSRQSRSLDQSSAAQVEIYNLSVPYPNITQATSDLGEEITPTGFTLPRKHRAKADGEEDLVHLEVEPQLTINRRVKQTSRTRRRLSWSSSDEELPTPQRPQKRRWKDELPPPQKKGGARGRRKVPTAENFFPQWLVNLMHNIEEATTHELVVE</sequence>